<feature type="transmembrane region" description="Helical" evidence="1">
    <location>
        <begin position="326"/>
        <end position="356"/>
    </location>
</feature>
<feature type="transmembrane region" description="Helical" evidence="1">
    <location>
        <begin position="168"/>
        <end position="195"/>
    </location>
</feature>
<dbReference type="EMBL" id="JAMSHT010000001">
    <property type="protein sequence ID" value="MCM8557949.1"/>
    <property type="molecule type" value="Genomic_DNA"/>
</dbReference>
<dbReference type="AlphaFoldDB" id="A0A9X2J2N3"/>
<proteinExistence type="predicted"/>
<comment type="caution">
    <text evidence="2">The sequence shown here is derived from an EMBL/GenBank/DDBJ whole genome shotgun (WGS) entry which is preliminary data.</text>
</comment>
<evidence type="ECO:0000256" key="1">
    <source>
        <dbReference type="SAM" id="Phobius"/>
    </source>
</evidence>
<organism evidence="2 3">
    <name type="scientific">Sphingomicrobium sediminis</name>
    <dbReference type="NCBI Taxonomy" id="2950949"/>
    <lineage>
        <taxon>Bacteria</taxon>
        <taxon>Pseudomonadati</taxon>
        <taxon>Pseudomonadota</taxon>
        <taxon>Alphaproteobacteria</taxon>
        <taxon>Sphingomonadales</taxon>
        <taxon>Sphingomonadaceae</taxon>
        <taxon>Sphingomicrobium</taxon>
    </lineage>
</organism>
<dbReference type="Proteomes" id="UP001155128">
    <property type="component" value="Unassembled WGS sequence"/>
</dbReference>
<dbReference type="RefSeq" id="WP_252114460.1">
    <property type="nucleotide sequence ID" value="NZ_JAMSHT010000001.1"/>
</dbReference>
<reference evidence="2" key="1">
    <citation type="submission" date="2022-06" db="EMBL/GenBank/DDBJ databases">
        <title>Sphingomicrobium sedimins sp. nov., a marine bacterium isolated from tidal flat.</title>
        <authorList>
            <person name="Kim C.-H."/>
            <person name="Yoo Y."/>
            <person name="Kim J.-J."/>
        </authorList>
    </citation>
    <scope>NUCLEOTIDE SEQUENCE</scope>
    <source>
        <strain evidence="2">GRR-S6-50</strain>
    </source>
</reference>
<keyword evidence="3" id="KW-1185">Reference proteome</keyword>
<evidence type="ECO:0000313" key="2">
    <source>
        <dbReference type="EMBL" id="MCM8557949.1"/>
    </source>
</evidence>
<protein>
    <submittedName>
        <fullName evidence="2">Uncharacterized protein</fullName>
    </submittedName>
</protein>
<name>A0A9X2J2N3_9SPHN</name>
<feature type="transmembrane region" description="Helical" evidence="1">
    <location>
        <begin position="215"/>
        <end position="235"/>
    </location>
</feature>
<accession>A0A9X2J2N3</accession>
<gene>
    <name evidence="2" type="ORF">NDO55_08965</name>
</gene>
<keyword evidence="1" id="KW-0472">Membrane</keyword>
<keyword evidence="1" id="KW-0812">Transmembrane</keyword>
<evidence type="ECO:0000313" key="3">
    <source>
        <dbReference type="Proteomes" id="UP001155128"/>
    </source>
</evidence>
<sequence length="510" mass="56616">MSIDNAKPGWWESRAYLVALLALSLVPFLFTSLPPMVDLPGHMARYAVAQDDGALPGLAEFFDYRWKLAGNLGVDILVALLAPIIGLKPAIAIVVMSIPPLFIAGFWMLSKEASGGRVPPTMGFILVLAFSHPFIFGFVNYCLSIALGMFVLAWWIRLGREGRFRQRALVMLPAGLVVYIAHAFGWGLLGLAAFGAEWVRRRGLGEGLASSAFRAGLGCWPLMLPFLHLIGWTLGRDGEDAFTGFMFDWRFKTSFVLGTLRESDRMLDLLPLVPMFGLVGLAIFLKDFKWTAKPLLAAFLVTFAAFIAMPGTVVGSAYADMRMTPVLFGLIILAFAPTSPRGALVIALLSLVFGLMRVGTVTVHSMRWDAAIQQRLEVVEGLEPGSRVFMLHGPTQCFDQWVLRRTVHLGGYHIADNRGFANNLWPLGNASPLEFKPGIPKDWGRDPSQLSRLPDCGPLYMPLFTETMANFPREHFDYLWLVDAPLLPEYEREFELLRESEGAKLYRIGD</sequence>
<feature type="transmembrane region" description="Helical" evidence="1">
    <location>
        <begin position="297"/>
        <end position="319"/>
    </location>
</feature>
<feature type="transmembrane region" description="Helical" evidence="1">
    <location>
        <begin position="130"/>
        <end position="156"/>
    </location>
</feature>
<feature type="transmembrane region" description="Helical" evidence="1">
    <location>
        <begin position="267"/>
        <end position="285"/>
    </location>
</feature>
<keyword evidence="1" id="KW-1133">Transmembrane helix</keyword>